<dbReference type="PATRIC" id="fig|1348660.3.peg.3695"/>
<dbReference type="Proteomes" id="UP000014900">
    <property type="component" value="Chromosome"/>
</dbReference>
<dbReference type="KEGG" id="sry:M621_18810"/>
<protein>
    <submittedName>
        <fullName evidence="1">Uncharacterized protein</fullName>
    </submittedName>
</protein>
<reference evidence="1 2" key="1">
    <citation type="journal article" date="2013" name="Genome Announc.">
        <title>Genome Sequence of Serratia plymuthica Strain S13, an Endophyte with Germination- and Plant-Growth-Promoting Activity from the Flower of Styrian Oil Pumpkin.</title>
        <authorList>
            <person name="Muller H."/>
            <person name="Furnkranz M."/>
            <person name="Grube M."/>
            <person name="Berg G."/>
        </authorList>
    </citation>
    <scope>NUCLEOTIDE SEQUENCE [LARGE SCALE GENOMIC DNA]</scope>
    <source>
        <strain evidence="1">S13</strain>
    </source>
</reference>
<sequence>MFLFKVQKIAKVQGITVKERQDERRNELKGIEANELQWNGAQH</sequence>
<evidence type="ECO:0000313" key="2">
    <source>
        <dbReference type="Proteomes" id="UP000014900"/>
    </source>
</evidence>
<dbReference type="HOGENOM" id="CLU_3239531_0_0_6"/>
<proteinExistence type="predicted"/>
<dbReference type="AlphaFoldDB" id="S4YPM0"/>
<gene>
    <name evidence="1" type="ORF">M621_18810</name>
</gene>
<accession>S4YPM0</accession>
<dbReference type="EMBL" id="CP006566">
    <property type="protein sequence ID" value="AGP47227.1"/>
    <property type="molecule type" value="Genomic_DNA"/>
</dbReference>
<organism evidence="1 2">
    <name type="scientific">Serratia plymuthica S13</name>
    <dbReference type="NCBI Taxonomy" id="1348660"/>
    <lineage>
        <taxon>Bacteria</taxon>
        <taxon>Pseudomonadati</taxon>
        <taxon>Pseudomonadota</taxon>
        <taxon>Gammaproteobacteria</taxon>
        <taxon>Enterobacterales</taxon>
        <taxon>Yersiniaceae</taxon>
        <taxon>Serratia</taxon>
    </lineage>
</organism>
<name>S4YPM0_SERPL</name>
<evidence type="ECO:0000313" key="1">
    <source>
        <dbReference type="EMBL" id="AGP47227.1"/>
    </source>
</evidence>